<dbReference type="OrthoDB" id="3650366at2759"/>
<accession>A0A6A5SVI4</accession>
<proteinExistence type="predicted"/>
<dbReference type="Proteomes" id="UP000800038">
    <property type="component" value="Unassembled WGS sequence"/>
</dbReference>
<evidence type="ECO:0000313" key="2">
    <source>
        <dbReference type="Proteomes" id="UP000800038"/>
    </source>
</evidence>
<dbReference type="EMBL" id="ML976052">
    <property type="protein sequence ID" value="KAF1941107.1"/>
    <property type="molecule type" value="Genomic_DNA"/>
</dbReference>
<reference evidence="1" key="1">
    <citation type="journal article" date="2020" name="Stud. Mycol.">
        <title>101 Dothideomycetes genomes: a test case for predicting lifestyles and emergence of pathogens.</title>
        <authorList>
            <person name="Haridas S."/>
            <person name="Albert R."/>
            <person name="Binder M."/>
            <person name="Bloem J."/>
            <person name="Labutti K."/>
            <person name="Salamov A."/>
            <person name="Andreopoulos B."/>
            <person name="Baker S."/>
            <person name="Barry K."/>
            <person name="Bills G."/>
            <person name="Bluhm B."/>
            <person name="Cannon C."/>
            <person name="Castanera R."/>
            <person name="Culley D."/>
            <person name="Daum C."/>
            <person name="Ezra D."/>
            <person name="Gonzalez J."/>
            <person name="Henrissat B."/>
            <person name="Kuo A."/>
            <person name="Liang C."/>
            <person name="Lipzen A."/>
            <person name="Lutzoni F."/>
            <person name="Magnuson J."/>
            <person name="Mondo S."/>
            <person name="Nolan M."/>
            <person name="Ohm R."/>
            <person name="Pangilinan J."/>
            <person name="Park H.-J."/>
            <person name="Ramirez L."/>
            <person name="Alfaro M."/>
            <person name="Sun H."/>
            <person name="Tritt A."/>
            <person name="Yoshinaga Y."/>
            <person name="Zwiers L.-H."/>
            <person name="Turgeon B."/>
            <person name="Goodwin S."/>
            <person name="Spatafora J."/>
            <person name="Crous P."/>
            <person name="Grigoriev I."/>
        </authorList>
    </citation>
    <scope>NUCLEOTIDE SEQUENCE</scope>
    <source>
        <strain evidence="1">CBS 161.51</strain>
    </source>
</reference>
<gene>
    <name evidence="1" type="ORF">EJ02DRAFT_348489</name>
</gene>
<protein>
    <submittedName>
        <fullName evidence="1">Uncharacterized protein</fullName>
    </submittedName>
</protein>
<sequence>GKGTLIKEHVNWMVGVESESRYLHGYREWVTQIPSNPTCIPDSFFENICPTFLIRHPALTVPSLFRTALDNEGLDEVLKASTEKTMRWECTYHWHMTLYKYLITSGSYPRPSHAALPTVSRLLLVARLAYATAHNGESYLRW</sequence>
<evidence type="ECO:0000313" key="1">
    <source>
        <dbReference type="EMBL" id="KAF1941107.1"/>
    </source>
</evidence>
<dbReference type="AlphaFoldDB" id="A0A6A5SVI4"/>
<keyword evidence="2" id="KW-1185">Reference proteome</keyword>
<organism evidence="1 2">
    <name type="scientific">Clathrospora elynae</name>
    <dbReference type="NCBI Taxonomy" id="706981"/>
    <lineage>
        <taxon>Eukaryota</taxon>
        <taxon>Fungi</taxon>
        <taxon>Dikarya</taxon>
        <taxon>Ascomycota</taxon>
        <taxon>Pezizomycotina</taxon>
        <taxon>Dothideomycetes</taxon>
        <taxon>Pleosporomycetidae</taxon>
        <taxon>Pleosporales</taxon>
        <taxon>Diademaceae</taxon>
        <taxon>Clathrospora</taxon>
    </lineage>
</organism>
<name>A0A6A5SVI4_9PLEO</name>
<feature type="non-terminal residue" evidence="1">
    <location>
        <position position="1"/>
    </location>
</feature>